<dbReference type="RefSeq" id="WP_188073258.1">
    <property type="nucleotide sequence ID" value="NZ_BSPS01000028.1"/>
</dbReference>
<keyword evidence="2" id="KW-1185">Reference proteome</keyword>
<dbReference type="AlphaFoldDB" id="A0A7W6FR47"/>
<evidence type="ECO:0000313" key="2">
    <source>
        <dbReference type="Proteomes" id="UP000571950"/>
    </source>
</evidence>
<comment type="caution">
    <text evidence="1">The sequence shown here is derived from an EMBL/GenBank/DDBJ whole genome shotgun (WGS) entry which is preliminary data.</text>
</comment>
<dbReference type="EMBL" id="JACIDT010000015">
    <property type="protein sequence ID" value="MBB3927791.1"/>
    <property type="molecule type" value="Genomic_DNA"/>
</dbReference>
<organism evidence="1 2">
    <name type="scientific">Sphingobium jiangsuense</name>
    <dbReference type="NCBI Taxonomy" id="870476"/>
    <lineage>
        <taxon>Bacteria</taxon>
        <taxon>Pseudomonadati</taxon>
        <taxon>Pseudomonadota</taxon>
        <taxon>Alphaproteobacteria</taxon>
        <taxon>Sphingomonadales</taxon>
        <taxon>Sphingomonadaceae</taxon>
        <taxon>Sphingobium</taxon>
    </lineage>
</organism>
<proteinExistence type="predicted"/>
<protein>
    <submittedName>
        <fullName evidence="1">Uncharacterized protein</fullName>
    </submittedName>
</protein>
<reference evidence="1 2" key="1">
    <citation type="submission" date="2020-08" db="EMBL/GenBank/DDBJ databases">
        <title>Genomic Encyclopedia of Type Strains, Phase IV (KMG-IV): sequencing the most valuable type-strain genomes for metagenomic binning, comparative biology and taxonomic classification.</title>
        <authorList>
            <person name="Goeker M."/>
        </authorList>
    </citation>
    <scope>NUCLEOTIDE SEQUENCE [LARGE SCALE GENOMIC DNA]</scope>
    <source>
        <strain evidence="1 2">DSM 26189</strain>
    </source>
</reference>
<name>A0A7W6FR47_9SPHN</name>
<accession>A0A7W6FR47</accession>
<evidence type="ECO:0000313" key="1">
    <source>
        <dbReference type="EMBL" id="MBB3927791.1"/>
    </source>
</evidence>
<sequence>MSHEYDDPIPPDQIDEAARFVAERHRTEERGLDGIVREVVQQRFCACIAARDRNGNAPVLEGLVADIASRARALIERGQPFDRVDEASLESFPASDAPAWIAR</sequence>
<gene>
    <name evidence="1" type="ORF">GGR43_003528</name>
</gene>
<dbReference type="Proteomes" id="UP000571950">
    <property type="component" value="Unassembled WGS sequence"/>
</dbReference>